<dbReference type="GO" id="GO:0005524">
    <property type="term" value="F:ATP binding"/>
    <property type="evidence" value="ECO:0007669"/>
    <property type="project" value="UniProtKB-UniRule"/>
</dbReference>
<dbReference type="GO" id="GO:0006281">
    <property type="term" value="P:DNA repair"/>
    <property type="evidence" value="ECO:0007669"/>
    <property type="project" value="UniProtKB-UniRule"/>
</dbReference>
<protein>
    <recommendedName>
        <fullName evidence="15">ATP-dependent DNA helicase PIF1</fullName>
        <ecNumber evidence="15">5.6.2.3</ecNumber>
    </recommendedName>
    <alternativeName>
        <fullName evidence="15">DNA 5'-3' helicase PIF1</fullName>
    </alternativeName>
    <alternativeName>
        <fullName evidence="15">DNA repair and recombination helicase PIF1</fullName>
    </alternativeName>
</protein>
<feature type="binding site" evidence="15">
    <location>
        <begin position="624"/>
        <end position="631"/>
    </location>
    <ligand>
        <name>ATP</name>
        <dbReference type="ChEBI" id="CHEBI:30616"/>
    </ligand>
</feature>
<comment type="subunit">
    <text evidence="15">Monomer.</text>
</comment>
<keyword evidence="5 15" id="KW-0378">Hydrolase</keyword>
<evidence type="ECO:0000313" key="19">
    <source>
        <dbReference type="EMBL" id="TDZ37251.1"/>
    </source>
</evidence>
<evidence type="ECO:0000256" key="3">
    <source>
        <dbReference type="ARBA" id="ARBA00022741"/>
    </source>
</evidence>
<dbReference type="GO" id="GO:0005730">
    <property type="term" value="C:nucleolus"/>
    <property type="evidence" value="ECO:0007669"/>
    <property type="project" value="UniProtKB-SubCell"/>
</dbReference>
<feature type="compositionally biased region" description="Polar residues" evidence="17">
    <location>
        <begin position="309"/>
        <end position="339"/>
    </location>
</feature>
<dbReference type="GO" id="GO:0003697">
    <property type="term" value="F:single-stranded DNA binding"/>
    <property type="evidence" value="ECO:0007669"/>
    <property type="project" value="UniProtKB-ARBA"/>
</dbReference>
<dbReference type="CDD" id="cd18809">
    <property type="entry name" value="SF1_C_RecD"/>
    <property type="match status" value="1"/>
</dbReference>
<dbReference type="HAMAP" id="MF_03176">
    <property type="entry name" value="PIF1"/>
    <property type="match status" value="1"/>
</dbReference>
<dbReference type="InterPro" id="IPR027417">
    <property type="entry name" value="P-loop_NTPase"/>
</dbReference>
<feature type="compositionally biased region" description="Polar residues" evidence="17">
    <location>
        <begin position="451"/>
        <end position="466"/>
    </location>
</feature>
<organism evidence="19 20">
    <name type="scientific">Colletotrichum spinosum</name>
    <dbReference type="NCBI Taxonomy" id="1347390"/>
    <lineage>
        <taxon>Eukaryota</taxon>
        <taxon>Fungi</taxon>
        <taxon>Dikarya</taxon>
        <taxon>Ascomycota</taxon>
        <taxon>Pezizomycotina</taxon>
        <taxon>Sordariomycetes</taxon>
        <taxon>Hypocreomycetidae</taxon>
        <taxon>Glomerellales</taxon>
        <taxon>Glomerellaceae</taxon>
        <taxon>Colletotrichum</taxon>
        <taxon>Colletotrichum orbiculare species complex</taxon>
    </lineage>
</organism>
<feature type="compositionally biased region" description="Low complexity" evidence="17">
    <location>
        <begin position="340"/>
        <end position="357"/>
    </location>
</feature>
<feature type="compositionally biased region" description="Low complexity" evidence="17">
    <location>
        <begin position="41"/>
        <end position="55"/>
    </location>
</feature>
<evidence type="ECO:0000256" key="4">
    <source>
        <dbReference type="ARBA" id="ARBA00022763"/>
    </source>
</evidence>
<comment type="catalytic activity">
    <reaction evidence="14 15">
        <text>ATP + H2O = ADP + phosphate + H(+)</text>
        <dbReference type="Rhea" id="RHEA:13065"/>
        <dbReference type="ChEBI" id="CHEBI:15377"/>
        <dbReference type="ChEBI" id="CHEBI:15378"/>
        <dbReference type="ChEBI" id="CHEBI:30616"/>
        <dbReference type="ChEBI" id="CHEBI:43474"/>
        <dbReference type="ChEBI" id="CHEBI:456216"/>
        <dbReference type="EC" id="5.6.2.3"/>
    </reaction>
</comment>
<comment type="function">
    <text evidence="15">DNA-dependent ATPase and 5'-3' DNA helicase required for the maintenance of both mitochondrial and nuclear genome stability.</text>
</comment>
<keyword evidence="11 15" id="KW-0234">DNA repair</keyword>
<evidence type="ECO:0000313" key="20">
    <source>
        <dbReference type="Proteomes" id="UP000295083"/>
    </source>
</evidence>
<evidence type="ECO:0000256" key="11">
    <source>
        <dbReference type="ARBA" id="ARBA00023204"/>
    </source>
</evidence>
<evidence type="ECO:0000256" key="8">
    <source>
        <dbReference type="ARBA" id="ARBA00023125"/>
    </source>
</evidence>
<feature type="compositionally biased region" description="Basic and acidic residues" evidence="17">
    <location>
        <begin position="488"/>
        <end position="498"/>
    </location>
</feature>
<evidence type="ECO:0000256" key="1">
    <source>
        <dbReference type="ARBA" id="ARBA00001946"/>
    </source>
</evidence>
<dbReference type="GO" id="GO:0000723">
    <property type="term" value="P:telomere maintenance"/>
    <property type="evidence" value="ECO:0007669"/>
    <property type="project" value="InterPro"/>
</dbReference>
<dbReference type="Proteomes" id="UP000295083">
    <property type="component" value="Unassembled WGS sequence"/>
</dbReference>
<feature type="compositionally biased region" description="Low complexity" evidence="17">
    <location>
        <begin position="1"/>
        <end position="11"/>
    </location>
</feature>
<dbReference type="GO" id="GO:0005739">
    <property type="term" value="C:mitochondrion"/>
    <property type="evidence" value="ECO:0007669"/>
    <property type="project" value="UniProtKB-SubCell"/>
</dbReference>
<feature type="domain" description="AAA+ ATPase" evidence="18">
    <location>
        <begin position="616"/>
        <end position="785"/>
    </location>
</feature>
<feature type="compositionally biased region" description="Polar residues" evidence="17">
    <location>
        <begin position="362"/>
        <end position="376"/>
    </location>
</feature>
<dbReference type="EMBL" id="QAPG01000025">
    <property type="protein sequence ID" value="TDZ37251.1"/>
    <property type="molecule type" value="Genomic_DNA"/>
</dbReference>
<dbReference type="SUPFAM" id="SSF52540">
    <property type="entry name" value="P-loop containing nucleoside triphosphate hydrolases"/>
    <property type="match status" value="2"/>
</dbReference>
<comment type="cofactor">
    <cofactor evidence="1 15">
        <name>Mg(2+)</name>
        <dbReference type="ChEBI" id="CHEBI:18420"/>
    </cofactor>
</comment>
<keyword evidence="13 15" id="KW-0539">Nucleus</keyword>
<name>A0A4R8QEN4_9PEZI</name>
<dbReference type="InterPro" id="IPR049163">
    <property type="entry name" value="Pif1-like_2B_dom"/>
</dbReference>
<feature type="compositionally biased region" description="Polar residues" evidence="17">
    <location>
        <begin position="476"/>
        <end position="486"/>
    </location>
</feature>
<evidence type="ECO:0000256" key="14">
    <source>
        <dbReference type="ARBA" id="ARBA00048954"/>
    </source>
</evidence>
<dbReference type="InterPro" id="IPR003593">
    <property type="entry name" value="AAA+_ATPase"/>
</dbReference>
<feature type="compositionally biased region" description="Pro residues" evidence="17">
    <location>
        <begin position="56"/>
        <end position="72"/>
    </location>
</feature>
<keyword evidence="10 15" id="KW-0233">DNA recombination</keyword>
<reference evidence="19 20" key="1">
    <citation type="submission" date="2018-11" db="EMBL/GenBank/DDBJ databases">
        <title>Genome sequence and assembly of Colletotrichum spinosum.</title>
        <authorList>
            <person name="Gan P."/>
            <person name="Shirasu K."/>
        </authorList>
    </citation>
    <scope>NUCLEOTIDE SEQUENCE [LARGE SCALE GENOMIC DNA]</scope>
    <source>
        <strain evidence="19 20">CBS 515.97</strain>
    </source>
</reference>
<evidence type="ECO:0000256" key="15">
    <source>
        <dbReference type="HAMAP-Rule" id="MF_03176"/>
    </source>
</evidence>
<keyword evidence="9 15" id="KW-0496">Mitochondrion</keyword>
<comment type="subcellular location">
    <subcellularLocation>
        <location evidence="2">Nucleus</location>
        <location evidence="2">Nucleolus</location>
    </subcellularLocation>
    <subcellularLocation>
        <location evidence="15">Nucleus</location>
    </subcellularLocation>
    <subcellularLocation>
        <location evidence="15">Mitochondrion</location>
    </subcellularLocation>
</comment>
<gene>
    <name evidence="19" type="primary">pif1-1</name>
    <name evidence="15" type="synonym">PIF1</name>
    <name evidence="19" type="ORF">C8035_v007372</name>
</gene>
<dbReference type="GO" id="GO:0043139">
    <property type="term" value="F:5'-3' DNA helicase activity"/>
    <property type="evidence" value="ECO:0007669"/>
    <property type="project" value="UniProtKB-UniRule"/>
</dbReference>
<dbReference type="GO" id="GO:0016887">
    <property type="term" value="F:ATP hydrolysis activity"/>
    <property type="evidence" value="ECO:0007669"/>
    <property type="project" value="RHEA"/>
</dbReference>
<evidence type="ECO:0000256" key="5">
    <source>
        <dbReference type="ARBA" id="ARBA00022801"/>
    </source>
</evidence>
<evidence type="ECO:0000256" key="7">
    <source>
        <dbReference type="ARBA" id="ARBA00022840"/>
    </source>
</evidence>
<evidence type="ECO:0000256" key="12">
    <source>
        <dbReference type="ARBA" id="ARBA00023235"/>
    </source>
</evidence>
<feature type="compositionally biased region" description="Pro residues" evidence="17">
    <location>
        <begin position="17"/>
        <end position="40"/>
    </location>
</feature>
<dbReference type="Pfam" id="PF21530">
    <property type="entry name" value="Pif1_2B_dom"/>
    <property type="match status" value="1"/>
</dbReference>
<evidence type="ECO:0000256" key="9">
    <source>
        <dbReference type="ARBA" id="ARBA00023128"/>
    </source>
</evidence>
<sequence length="1125" mass="124053">MSKLPRGVVPLAGGGGPHPPPPPPPLNRGPVRNGPPPPPANQGVVRPAPPVGARHPGPPAAPHGGGPPPPGAFHPVAPMPMALPVAVLPPKNLVPREMLEKQLVEVSDLRRDRMTEADAREALSSYIVYRFEKVQDPNETDSEGIPVKPTWENVRRVQVPDLSQKDIKRAICDLNYEGRTALDRKADLTANQQLQIEKVQSALEARELDRRFCHTLQQISPKMKKIRSDSLHYRQYMADKEGKKVVIAKGKTYVSKEKRSKKTLLETVSLTVYFKREPSAGQNALDLANKAYEANAPPPPRTDLAKQLFPSSSPSATHNGNIMDQFKRNGQTSINPSVSARTAAAAAAAAPPAMNAPRQPPGRTSSVTHFATSTRPAKSFASLYPSSDPFVDEPTRTSAHDTSAKTKPAVYFAEDDFSDDELLDLDFEAPSALPTLPKPPVKASKGPEPNLETSATQAVPWSSSPASHFVHPRLSLASSHQATAAETSLKRDPRERLDSLIAPQPKKRRLPQSWKAEKEDVISLDEEDEPQVSRWATGGVTPAPKKKKETWNMTASALKEQKKQLRDQAKKNSADGEWTADEIRKEVLQSNMPKLKSSVIALTKEQKHVQSLVVDKGQSVFFTGPAGTGKSVLMRSIIAELKKKWARDPERLAITASTGLAACNIGGQTLHSFSGIGLGKEDVPTLVKKIRRNPKAKNRWLRTKALIIDEVSMVDGELFDKLSQIGRTIRNNGKPWGGIQLVVTGDFFQLPPVPDGDKTRDSKFAFEAATWNTAIDHTIGLTQVFRQRDPVFANMLNEMRLGRISEETVQAFKKLTRPVVSQDGLEVTELFPTRMEVDRANVGRLRSLQGQTKKFEAMDTGDPAIRDKLLQNMMAPKSIELKVGAQVMLIKNMDETLVNGSLGKVVKFMSEGSFDAWSTTDYGSDMDEDPEARARRKIKAFSREVEDATKGNHEFPVVEFSAVDGTSRTILCVPEDWKVETPTGEVQASRSQLPLILAWALSIHKAQGQTLERVKVDLGKVFEKGQAYVALSRATCQEGLQVLRFQKDKVMAHPRVVQFYNKLYSAEQAITKKPPTMADFLHKEEDGKVRTKTTEPSSRSQSFVRKGVEVIDLDEEEEAMASYGY</sequence>
<accession>A0A4R8QEN4</accession>
<dbReference type="InterPro" id="IPR051055">
    <property type="entry name" value="PIF1_helicase"/>
</dbReference>
<dbReference type="PANTHER" id="PTHR47642">
    <property type="entry name" value="ATP-DEPENDENT DNA HELICASE"/>
    <property type="match status" value="1"/>
</dbReference>
<comment type="similarity">
    <text evidence="15">Belongs to the helicase family. PIF1 subfamily.</text>
</comment>
<dbReference type="CDD" id="cd18037">
    <property type="entry name" value="DEXSc_Pif1_like"/>
    <property type="match status" value="1"/>
</dbReference>
<evidence type="ECO:0000256" key="17">
    <source>
        <dbReference type="SAM" id="MobiDB-lite"/>
    </source>
</evidence>
<dbReference type="AlphaFoldDB" id="A0A4R8QEN4"/>
<dbReference type="FunFam" id="3.40.50.300:FF:001226">
    <property type="entry name" value="ATP-dependent DNA helicase PIF1"/>
    <property type="match status" value="1"/>
</dbReference>
<proteinExistence type="inferred from homology"/>
<feature type="coiled-coil region" evidence="16">
    <location>
        <begin position="548"/>
        <end position="575"/>
    </location>
</feature>
<evidence type="ECO:0000256" key="16">
    <source>
        <dbReference type="SAM" id="Coils"/>
    </source>
</evidence>
<evidence type="ECO:0000256" key="13">
    <source>
        <dbReference type="ARBA" id="ARBA00023242"/>
    </source>
</evidence>
<evidence type="ECO:0000256" key="6">
    <source>
        <dbReference type="ARBA" id="ARBA00022806"/>
    </source>
</evidence>
<keyword evidence="8 15" id="KW-0238">DNA-binding</keyword>
<dbReference type="PANTHER" id="PTHR47642:SF5">
    <property type="entry name" value="ATP-DEPENDENT DNA HELICASE"/>
    <property type="match status" value="1"/>
</dbReference>
<dbReference type="InterPro" id="IPR048293">
    <property type="entry name" value="PIF1_RRM3_pfh1"/>
</dbReference>
<evidence type="ECO:0000259" key="18">
    <source>
        <dbReference type="SMART" id="SM00382"/>
    </source>
</evidence>
<evidence type="ECO:0000256" key="10">
    <source>
        <dbReference type="ARBA" id="ARBA00023172"/>
    </source>
</evidence>
<comment type="caution">
    <text evidence="19">The sequence shown here is derived from an EMBL/GenBank/DDBJ whole genome shotgun (WGS) entry which is preliminary data.</text>
</comment>
<dbReference type="Pfam" id="PF05970">
    <property type="entry name" value="PIF1"/>
    <property type="match status" value="1"/>
</dbReference>
<feature type="region of interest" description="Disordered" evidence="17">
    <location>
        <begin position="430"/>
        <end position="515"/>
    </location>
</feature>
<dbReference type="SMART" id="SM00382">
    <property type="entry name" value="AAA"/>
    <property type="match status" value="1"/>
</dbReference>
<keyword evidence="12 15" id="KW-0413">Isomerase</keyword>
<evidence type="ECO:0000256" key="2">
    <source>
        <dbReference type="ARBA" id="ARBA00004604"/>
    </source>
</evidence>
<dbReference type="Gene3D" id="3.40.50.300">
    <property type="entry name" value="P-loop containing nucleotide triphosphate hydrolases"/>
    <property type="match status" value="1"/>
</dbReference>
<keyword evidence="3 15" id="KW-0547">Nucleotide-binding</keyword>
<dbReference type="InterPro" id="IPR010285">
    <property type="entry name" value="DNA_helicase_pif1-like_DEAD"/>
</dbReference>
<feature type="region of interest" description="Disordered" evidence="17">
    <location>
        <begin position="292"/>
        <end position="404"/>
    </location>
</feature>
<keyword evidence="20" id="KW-1185">Reference proteome</keyword>
<feature type="region of interest" description="Disordered" evidence="17">
    <location>
        <begin position="1"/>
        <end position="75"/>
    </location>
</feature>
<feature type="DNA-binding region" evidence="15">
    <location>
        <begin position="1026"/>
        <end position="1045"/>
    </location>
</feature>
<keyword evidence="4 15" id="KW-0227">DNA damage</keyword>
<keyword evidence="6 15" id="KW-0347">Helicase</keyword>
<keyword evidence="16" id="KW-0175">Coiled coil</keyword>
<keyword evidence="7 15" id="KW-0067">ATP-binding</keyword>
<dbReference type="EC" id="5.6.2.3" evidence="15"/>
<dbReference type="GO" id="GO:0006310">
    <property type="term" value="P:DNA recombination"/>
    <property type="evidence" value="ECO:0007669"/>
    <property type="project" value="UniProtKB-UniRule"/>
</dbReference>
<feature type="compositionally biased region" description="Basic and acidic residues" evidence="17">
    <location>
        <begin position="393"/>
        <end position="404"/>
    </location>
</feature>